<keyword evidence="2" id="KW-1185">Reference proteome</keyword>
<dbReference type="PROSITE" id="PS51257">
    <property type="entry name" value="PROKAR_LIPOPROTEIN"/>
    <property type="match status" value="1"/>
</dbReference>
<evidence type="ECO:0000313" key="1">
    <source>
        <dbReference type="EMBL" id="EDY16262.1"/>
    </source>
</evidence>
<dbReference type="Proteomes" id="UP000005824">
    <property type="component" value="Unassembled WGS sequence"/>
</dbReference>
<dbReference type="EMBL" id="ABVL01000037">
    <property type="protein sequence ID" value="EDY16262.1"/>
    <property type="molecule type" value="Genomic_DNA"/>
</dbReference>
<sequence>MHCRCSPCASVVLILALSGLSSGCHKEKGPSPEAQIEQLQTSAELDRTKKKLAATEKEKTAKDDAIVLAKEEAEKAKKDAAEKDKVIADKDAKIKALDAELTELKKRDVFAYAEASRFHQQNLNTSALDRYRQFIVTYPTSPLVADANRAIAELNVTAPKEARARAVAGDPYAAERAALKKFNDGWATAEDLAPLLKQKTVADVVKLLGSPNKIFRDGKELGYVDRVVDPETGGRATLVIGFEGDRVATLRLGYLGKPIRP</sequence>
<name>B4DBH2_9BACT</name>
<reference evidence="1 2" key="1">
    <citation type="journal article" date="2011" name="J. Bacteriol.">
        <title>Genome sequence of Chthoniobacter flavus Ellin428, an aerobic heterotrophic soil bacterium.</title>
        <authorList>
            <person name="Kant R."/>
            <person name="van Passel M.W."/>
            <person name="Palva A."/>
            <person name="Lucas S."/>
            <person name="Lapidus A."/>
            <person name="Glavina Del Rio T."/>
            <person name="Dalin E."/>
            <person name="Tice H."/>
            <person name="Bruce D."/>
            <person name="Goodwin L."/>
            <person name="Pitluck S."/>
            <person name="Larimer F.W."/>
            <person name="Land M.L."/>
            <person name="Hauser L."/>
            <person name="Sangwan P."/>
            <person name="de Vos W.M."/>
            <person name="Janssen P.H."/>
            <person name="Smidt H."/>
        </authorList>
    </citation>
    <scope>NUCLEOTIDE SEQUENCE [LARGE SCALE GENOMIC DNA]</scope>
    <source>
        <strain evidence="1 2">Ellin428</strain>
    </source>
</reference>
<dbReference type="AlphaFoldDB" id="B4DBH2"/>
<comment type="caution">
    <text evidence="1">The sequence shown here is derived from an EMBL/GenBank/DDBJ whole genome shotgun (WGS) entry which is preliminary data.</text>
</comment>
<accession>B4DBH2</accession>
<dbReference type="STRING" id="497964.CfE428DRAFT_6263"/>
<dbReference type="InParanoid" id="B4DBH2"/>
<evidence type="ECO:0000313" key="2">
    <source>
        <dbReference type="Proteomes" id="UP000005824"/>
    </source>
</evidence>
<evidence type="ECO:0008006" key="3">
    <source>
        <dbReference type="Google" id="ProtNLM"/>
    </source>
</evidence>
<organism evidence="1 2">
    <name type="scientific">Chthoniobacter flavus Ellin428</name>
    <dbReference type="NCBI Taxonomy" id="497964"/>
    <lineage>
        <taxon>Bacteria</taxon>
        <taxon>Pseudomonadati</taxon>
        <taxon>Verrucomicrobiota</taxon>
        <taxon>Spartobacteria</taxon>
        <taxon>Chthoniobacterales</taxon>
        <taxon>Chthoniobacteraceae</taxon>
        <taxon>Chthoniobacter</taxon>
    </lineage>
</organism>
<proteinExistence type="predicted"/>
<gene>
    <name evidence="1" type="ORF">CfE428DRAFT_6263</name>
</gene>
<protein>
    <recommendedName>
        <fullName evidence="3">Lipoprotein</fullName>
    </recommendedName>
</protein>